<dbReference type="Proteomes" id="UP001199260">
    <property type="component" value="Unassembled WGS sequence"/>
</dbReference>
<feature type="chain" id="PRO_5043576969" evidence="2">
    <location>
        <begin position="29"/>
        <end position="331"/>
    </location>
</feature>
<sequence>MLPPFFFRPGLAATVGLLAWAASMAAGAQAAAHYPSKPITLVIAYPPGGSTDAVGRMVGTELAQRLKQPVVIENLGGAGGAIGAQKVARAPADGYTLLLAANNEMAIAPLINKAIKYRVFEDFTPISLVATQPMVLVASQASGVKNTQAFLSLLRQNPGKYSYGSSGVGTALHIAGEMVQQAGDVTMTHVPYKGVAPLTNDLLGGSLEFGVFVLSSGLPHIRAGKVVALGTTEAKRSPVTPDIPALAETSAFAKVDINSWFALMGPAKLPPHVLAALRGALADTLQSPSFRAKLEASGNVMAAPGQDMGAFLKAQVAKYQQIVETAKIEDR</sequence>
<dbReference type="RefSeq" id="WP_230779644.1">
    <property type="nucleotide sequence ID" value="NZ_JAJNCT010000030.1"/>
</dbReference>
<dbReference type="Gene3D" id="3.40.190.150">
    <property type="entry name" value="Bordetella uptake gene, domain 1"/>
    <property type="match status" value="1"/>
</dbReference>
<evidence type="ECO:0000313" key="4">
    <source>
        <dbReference type="Proteomes" id="UP001199260"/>
    </source>
</evidence>
<evidence type="ECO:0000256" key="2">
    <source>
        <dbReference type="SAM" id="SignalP"/>
    </source>
</evidence>
<evidence type="ECO:0000313" key="3">
    <source>
        <dbReference type="EMBL" id="MCD2167571.1"/>
    </source>
</evidence>
<comment type="similarity">
    <text evidence="1">Belongs to the UPF0065 (bug) family.</text>
</comment>
<protein>
    <submittedName>
        <fullName evidence="3">Tripartite tricarboxylate transporter substrate binding protein</fullName>
    </submittedName>
</protein>
<proteinExistence type="inferred from homology"/>
<dbReference type="SUPFAM" id="SSF53850">
    <property type="entry name" value="Periplasmic binding protein-like II"/>
    <property type="match status" value="1"/>
</dbReference>
<dbReference type="EMBL" id="JAJNCT010000030">
    <property type="protein sequence ID" value="MCD2167571.1"/>
    <property type="molecule type" value="Genomic_DNA"/>
</dbReference>
<keyword evidence="2" id="KW-0732">Signal</keyword>
<dbReference type="Pfam" id="PF03401">
    <property type="entry name" value="TctC"/>
    <property type="match status" value="1"/>
</dbReference>
<dbReference type="PANTHER" id="PTHR42928">
    <property type="entry name" value="TRICARBOXYLATE-BINDING PROTEIN"/>
    <property type="match status" value="1"/>
</dbReference>
<gene>
    <name evidence="3" type="ORF">LPW39_20845</name>
</gene>
<reference evidence="3 4" key="1">
    <citation type="submission" date="2021-11" db="EMBL/GenBank/DDBJ databases">
        <title>Genome sequence.</title>
        <authorList>
            <person name="Sun Q."/>
        </authorList>
    </citation>
    <scope>NUCLEOTIDE SEQUENCE [LARGE SCALE GENOMIC DNA]</scope>
    <source>
        <strain evidence="3 4">KCTC 12005</strain>
    </source>
</reference>
<accession>A0AAW4Y3D9</accession>
<keyword evidence="4" id="KW-1185">Reference proteome</keyword>
<name>A0AAW4Y3D9_9BURK</name>
<organism evidence="3 4">
    <name type="scientific">Comamonas koreensis</name>
    <dbReference type="NCBI Taxonomy" id="160825"/>
    <lineage>
        <taxon>Bacteria</taxon>
        <taxon>Pseudomonadati</taxon>
        <taxon>Pseudomonadota</taxon>
        <taxon>Betaproteobacteria</taxon>
        <taxon>Burkholderiales</taxon>
        <taxon>Comamonadaceae</taxon>
        <taxon>Comamonas</taxon>
    </lineage>
</organism>
<dbReference type="PIRSF" id="PIRSF017082">
    <property type="entry name" value="YflP"/>
    <property type="match status" value="1"/>
</dbReference>
<dbReference type="AlphaFoldDB" id="A0AAW4Y3D9"/>
<dbReference type="PANTHER" id="PTHR42928:SF5">
    <property type="entry name" value="BLR1237 PROTEIN"/>
    <property type="match status" value="1"/>
</dbReference>
<dbReference type="InterPro" id="IPR042100">
    <property type="entry name" value="Bug_dom1"/>
</dbReference>
<dbReference type="Gene3D" id="3.40.190.10">
    <property type="entry name" value="Periplasmic binding protein-like II"/>
    <property type="match status" value="1"/>
</dbReference>
<dbReference type="InterPro" id="IPR005064">
    <property type="entry name" value="BUG"/>
</dbReference>
<evidence type="ECO:0000256" key="1">
    <source>
        <dbReference type="ARBA" id="ARBA00006987"/>
    </source>
</evidence>
<comment type="caution">
    <text evidence="3">The sequence shown here is derived from an EMBL/GenBank/DDBJ whole genome shotgun (WGS) entry which is preliminary data.</text>
</comment>
<feature type="signal peptide" evidence="2">
    <location>
        <begin position="1"/>
        <end position="28"/>
    </location>
</feature>